<dbReference type="SUPFAM" id="SSF50382">
    <property type="entry name" value="Agglutinin"/>
    <property type="match status" value="1"/>
</dbReference>
<dbReference type="Pfam" id="PF07468">
    <property type="entry name" value="Agglutinin"/>
    <property type="match status" value="1"/>
</dbReference>
<dbReference type="InterPro" id="IPR053237">
    <property type="entry name" value="Natterin_C"/>
</dbReference>
<gene>
    <name evidence="2" type="ORF">D8674_031498</name>
</gene>
<evidence type="ECO:0000259" key="1">
    <source>
        <dbReference type="Pfam" id="PF07468"/>
    </source>
</evidence>
<feature type="domain" description="Agglutinin" evidence="1">
    <location>
        <begin position="11"/>
        <end position="158"/>
    </location>
</feature>
<protein>
    <recommendedName>
        <fullName evidence="1">Agglutinin domain-containing protein</fullName>
    </recommendedName>
</protein>
<reference evidence="3" key="2">
    <citation type="submission" date="2019-10" db="EMBL/GenBank/DDBJ databases">
        <title>A de novo genome assembly of a pear dwarfing rootstock.</title>
        <authorList>
            <person name="Wang F."/>
            <person name="Wang J."/>
            <person name="Li S."/>
            <person name="Zhang Y."/>
            <person name="Fang M."/>
            <person name="Ma L."/>
            <person name="Zhao Y."/>
            <person name="Jiang S."/>
        </authorList>
    </citation>
    <scope>NUCLEOTIDE SEQUENCE [LARGE SCALE GENOMIC DNA]</scope>
</reference>
<comment type="caution">
    <text evidence="2">The sequence shown here is derived from an EMBL/GenBank/DDBJ whole genome shotgun (WGS) entry which is preliminary data.</text>
</comment>
<organism evidence="2 3">
    <name type="scientific">Pyrus ussuriensis x Pyrus communis</name>
    <dbReference type="NCBI Taxonomy" id="2448454"/>
    <lineage>
        <taxon>Eukaryota</taxon>
        <taxon>Viridiplantae</taxon>
        <taxon>Streptophyta</taxon>
        <taxon>Embryophyta</taxon>
        <taxon>Tracheophyta</taxon>
        <taxon>Spermatophyta</taxon>
        <taxon>Magnoliopsida</taxon>
        <taxon>eudicotyledons</taxon>
        <taxon>Gunneridae</taxon>
        <taxon>Pentapetalae</taxon>
        <taxon>rosids</taxon>
        <taxon>fabids</taxon>
        <taxon>Rosales</taxon>
        <taxon>Rosaceae</taxon>
        <taxon>Amygdaloideae</taxon>
        <taxon>Maleae</taxon>
        <taxon>Pyrus</taxon>
    </lineage>
</organism>
<dbReference type="Proteomes" id="UP000327157">
    <property type="component" value="Chromosome 7"/>
</dbReference>
<dbReference type="EMBL" id="SMOL01000781">
    <property type="protein sequence ID" value="KAB2596048.1"/>
    <property type="molecule type" value="Genomic_DNA"/>
</dbReference>
<accession>A0A5N5EYR3</accession>
<dbReference type="Gene3D" id="2.80.10.50">
    <property type="match status" value="1"/>
</dbReference>
<keyword evidence="3" id="KW-1185">Reference proteome</keyword>
<sequence>MATTLSSPFKWKSNNKRYLRLHGGEIRNQDGILEFTREDSSLIFTKEISQNYSECVNQIEWFHKHSEANCYLKVEQKEEGWLIVATAHTPNDDKDDENCTLFTPEKPDIVKPNTFRIRHAQNNLYLRPQKLEQYGLDAALCAVSSKPDDTGEVDVFTITGS</sequence>
<dbReference type="PANTHER" id="PTHR39244">
    <property type="entry name" value="NATTERIN-4"/>
    <property type="match status" value="1"/>
</dbReference>
<dbReference type="InterPro" id="IPR036242">
    <property type="entry name" value="Agglutinin_dom_sf"/>
</dbReference>
<dbReference type="PANTHER" id="PTHR39244:SF5">
    <property type="entry name" value="NATTERIN-3-LIKE"/>
    <property type="match status" value="1"/>
</dbReference>
<evidence type="ECO:0000313" key="3">
    <source>
        <dbReference type="Proteomes" id="UP000327157"/>
    </source>
</evidence>
<name>A0A5N5EYR3_9ROSA</name>
<proteinExistence type="predicted"/>
<dbReference type="AlphaFoldDB" id="A0A5N5EYR3"/>
<reference evidence="2 3" key="1">
    <citation type="submission" date="2019-09" db="EMBL/GenBank/DDBJ databases">
        <authorList>
            <person name="Ou C."/>
        </authorList>
    </citation>
    <scope>NUCLEOTIDE SEQUENCE [LARGE SCALE GENOMIC DNA]</scope>
    <source>
        <strain evidence="2">S2</strain>
        <tissue evidence="2">Leaf</tissue>
    </source>
</reference>
<evidence type="ECO:0000313" key="2">
    <source>
        <dbReference type="EMBL" id="KAB2596048.1"/>
    </source>
</evidence>
<dbReference type="InterPro" id="IPR008998">
    <property type="entry name" value="Agglutinin"/>
</dbReference>
<reference evidence="2 3" key="3">
    <citation type="submission" date="2019-11" db="EMBL/GenBank/DDBJ databases">
        <title>A de novo genome assembly of a pear dwarfing rootstock.</title>
        <authorList>
            <person name="Wang F."/>
            <person name="Wang J."/>
            <person name="Li S."/>
            <person name="Zhang Y."/>
            <person name="Fang M."/>
            <person name="Ma L."/>
            <person name="Zhao Y."/>
            <person name="Jiang S."/>
        </authorList>
    </citation>
    <scope>NUCLEOTIDE SEQUENCE [LARGE SCALE GENOMIC DNA]</scope>
    <source>
        <strain evidence="2">S2</strain>
        <tissue evidence="2">Leaf</tissue>
    </source>
</reference>